<keyword evidence="4" id="KW-1133">Transmembrane helix</keyword>
<dbReference type="GO" id="GO:0043190">
    <property type="term" value="C:ATP-binding cassette (ABC) transporter complex"/>
    <property type="evidence" value="ECO:0007669"/>
    <property type="project" value="InterPro"/>
</dbReference>
<dbReference type="EMBL" id="RPFW01000001">
    <property type="protein sequence ID" value="TVZ06194.1"/>
    <property type="molecule type" value="Genomic_DNA"/>
</dbReference>
<dbReference type="OrthoDB" id="9801510at2"/>
<dbReference type="Gene3D" id="3.40.190.10">
    <property type="entry name" value="Periplasmic binding protein-like II"/>
    <property type="match status" value="2"/>
</dbReference>
<dbReference type="CDD" id="cd13565">
    <property type="entry name" value="PBP2_PstS"/>
    <property type="match status" value="1"/>
</dbReference>
<keyword evidence="3" id="KW-0592">Phosphate transport</keyword>
<dbReference type="NCBIfam" id="TIGR00975">
    <property type="entry name" value="3a0107s03"/>
    <property type="match status" value="1"/>
</dbReference>
<dbReference type="Proteomes" id="UP000460272">
    <property type="component" value="Unassembled WGS sequence"/>
</dbReference>
<dbReference type="GO" id="GO:0042301">
    <property type="term" value="F:phosphate ion binding"/>
    <property type="evidence" value="ECO:0007669"/>
    <property type="project" value="InterPro"/>
</dbReference>
<evidence type="ECO:0000256" key="3">
    <source>
        <dbReference type="ARBA" id="ARBA00022592"/>
    </source>
</evidence>
<evidence type="ECO:0000313" key="7">
    <source>
        <dbReference type="Proteomes" id="UP000460272"/>
    </source>
</evidence>
<dbReference type="InterPro" id="IPR050962">
    <property type="entry name" value="Phosphate-bind_PstS"/>
</dbReference>
<dbReference type="SUPFAM" id="SSF53850">
    <property type="entry name" value="Periplasmic binding protein-like II"/>
    <property type="match status" value="1"/>
</dbReference>
<accession>A0A6P2C481</accession>
<evidence type="ECO:0000259" key="5">
    <source>
        <dbReference type="Pfam" id="PF12849"/>
    </source>
</evidence>
<dbReference type="Pfam" id="PF12849">
    <property type="entry name" value="PBP_like_2"/>
    <property type="match status" value="1"/>
</dbReference>
<evidence type="ECO:0000256" key="4">
    <source>
        <dbReference type="SAM" id="Phobius"/>
    </source>
</evidence>
<feature type="domain" description="PBP" evidence="5">
    <location>
        <begin position="122"/>
        <end position="409"/>
    </location>
</feature>
<protein>
    <submittedName>
        <fullName evidence="6">Phosphate ABC transporter substrate-binding protein PstS</fullName>
    </submittedName>
</protein>
<dbReference type="GO" id="GO:0035435">
    <property type="term" value="P:phosphate ion transmembrane transport"/>
    <property type="evidence" value="ECO:0007669"/>
    <property type="project" value="InterPro"/>
</dbReference>
<keyword evidence="4" id="KW-0472">Membrane</keyword>
<comment type="caution">
    <text evidence="6">The sequence shown here is derived from an EMBL/GenBank/DDBJ whole genome shotgun (WGS) entry which is preliminary data.</text>
</comment>
<name>A0A6P2C481_9ACTN</name>
<proteinExistence type="inferred from homology"/>
<gene>
    <name evidence="6" type="primary">pstS</name>
    <name evidence="6" type="ORF">EAS64_01765</name>
</gene>
<organism evidence="6 7">
    <name type="scientific">Trebonia kvetii</name>
    <dbReference type="NCBI Taxonomy" id="2480626"/>
    <lineage>
        <taxon>Bacteria</taxon>
        <taxon>Bacillati</taxon>
        <taxon>Actinomycetota</taxon>
        <taxon>Actinomycetes</taxon>
        <taxon>Streptosporangiales</taxon>
        <taxon>Treboniaceae</taxon>
        <taxon>Trebonia</taxon>
    </lineage>
</organism>
<reference evidence="6 7" key="1">
    <citation type="submission" date="2018-11" db="EMBL/GenBank/DDBJ databases">
        <title>Trebonia kvetii gen.nov., sp.nov., a novel acidophilic actinobacterium, and proposal of the new actinobacterial family Treboniaceae fam. nov.</title>
        <authorList>
            <person name="Rapoport D."/>
            <person name="Sagova-Mareckova M."/>
            <person name="Sedlacek I."/>
            <person name="Provaznik J."/>
            <person name="Kralova S."/>
            <person name="Pavlinic D."/>
            <person name="Benes V."/>
            <person name="Kopecky J."/>
        </authorList>
    </citation>
    <scope>NUCLEOTIDE SEQUENCE [LARGE SCALE GENOMIC DNA]</scope>
    <source>
        <strain evidence="6 7">15Tr583</strain>
    </source>
</reference>
<dbReference type="InterPro" id="IPR005673">
    <property type="entry name" value="ABC_phos-bd_PstS"/>
</dbReference>
<feature type="transmembrane region" description="Helical" evidence="4">
    <location>
        <begin position="86"/>
        <end position="107"/>
    </location>
</feature>
<dbReference type="InterPro" id="IPR024370">
    <property type="entry name" value="PBP_domain"/>
</dbReference>
<sequence>MASRDGGRAGGRAAAQLAAAALRGRCAIGARLDDRLCPVPRGDIGGGAADAGAERELRPRLDSPASWPARQASDVKTTALRRGRKAAAIGAALATATLALAGCSLAAPDSSSSPGGSGASAGGSVLSGTLSASGSTFQLTFQEVAISGFKSIQPGITVNYGGVGSGAGRADLAANKVNFAGSDSPIPPAEKAGFTGKKVLYFPVVTGPVTLSYHLSGVRELDLSAPVLAGIFDGKIKTWDDPAIEADNPGALLPVTPITLAVRSNSSGTTANFTKFLVEAAGSQWPLGTGSTISWPAGSRSATGNRGVAQIVKSTPGAIGYVDYATAKASGLTFASVKNKDGDYVAPSPASAALAASQVTLMPDETFSAVWAGGAGSYPITYQSWDLVYAKQPNANDAKMLRAYLGYLLGAGQELLPELGYAPLPSGIDRQAQTQLSKIGD</sequence>
<dbReference type="PANTHER" id="PTHR42996:SF1">
    <property type="entry name" value="PHOSPHATE-BINDING PROTEIN PSTS"/>
    <property type="match status" value="1"/>
</dbReference>
<evidence type="ECO:0000313" key="6">
    <source>
        <dbReference type="EMBL" id="TVZ06194.1"/>
    </source>
</evidence>
<evidence type="ECO:0000256" key="1">
    <source>
        <dbReference type="ARBA" id="ARBA00008725"/>
    </source>
</evidence>
<keyword evidence="2" id="KW-0813">Transport</keyword>
<evidence type="ECO:0000256" key="2">
    <source>
        <dbReference type="ARBA" id="ARBA00022448"/>
    </source>
</evidence>
<dbReference type="AlphaFoldDB" id="A0A6P2C481"/>
<comment type="similarity">
    <text evidence="1">Belongs to the PstS family.</text>
</comment>
<dbReference type="PANTHER" id="PTHR42996">
    <property type="entry name" value="PHOSPHATE-BINDING PROTEIN PSTS"/>
    <property type="match status" value="1"/>
</dbReference>
<keyword evidence="7" id="KW-1185">Reference proteome</keyword>
<keyword evidence="4" id="KW-0812">Transmembrane</keyword>